<evidence type="ECO:0000256" key="1">
    <source>
        <dbReference type="ARBA" id="ARBA00008773"/>
    </source>
</evidence>
<dbReference type="PANTHER" id="PTHR32227">
    <property type="entry name" value="GLUCAN ENDO-1,3-BETA-GLUCOSIDASE BG1-RELATED-RELATED"/>
    <property type="match status" value="1"/>
</dbReference>
<organism evidence="5 6">
    <name type="scientific">Dichanthelium oligosanthes</name>
    <dbReference type="NCBI Taxonomy" id="888268"/>
    <lineage>
        <taxon>Eukaryota</taxon>
        <taxon>Viridiplantae</taxon>
        <taxon>Streptophyta</taxon>
        <taxon>Embryophyta</taxon>
        <taxon>Tracheophyta</taxon>
        <taxon>Spermatophyta</taxon>
        <taxon>Magnoliopsida</taxon>
        <taxon>Liliopsida</taxon>
        <taxon>Poales</taxon>
        <taxon>Poaceae</taxon>
        <taxon>PACMAD clade</taxon>
        <taxon>Panicoideae</taxon>
        <taxon>Panicodae</taxon>
        <taxon>Paniceae</taxon>
        <taxon>Dichantheliinae</taxon>
        <taxon>Dichanthelium</taxon>
    </lineage>
</organism>
<dbReference type="GO" id="GO:0004553">
    <property type="term" value="F:hydrolase activity, hydrolyzing O-glycosyl compounds"/>
    <property type="evidence" value="ECO:0007669"/>
    <property type="project" value="InterPro"/>
</dbReference>
<protein>
    <submittedName>
        <fullName evidence="5">Glucan endo-1,3-beta-glucosidase 7</fullName>
    </submittedName>
</protein>
<keyword evidence="3" id="KW-0326">Glycosidase</keyword>
<proteinExistence type="inferred from homology"/>
<dbReference type="InterPro" id="IPR017853">
    <property type="entry name" value="GH"/>
</dbReference>
<sequence>MAVLSASDPPSSGAFHADLADSLDPVLAFLQQNGAPFMINPYPYFAYASDTRPETLAFCLFQPNAGRVDAASGLTYTNMFDAQLDAIRAALDAKGYSGVDIVIAETGWPYKGDADEAGATVDNAKAYNSNLVAHLNSQAGTPRTPGKSVDTYIFALYDEDLKGGPESERSFGLYKTDLTANYDVGLAKSGSNSTAAPTTLAPVPVAQGTLQPSRGATPTGFCETTAAMPGSTQGQQVPLSSSCYVPAGAVSRRADAATWQLAWFGVLLCLAMVAGK</sequence>
<dbReference type="Proteomes" id="UP000095767">
    <property type="component" value="Unassembled WGS sequence"/>
</dbReference>
<evidence type="ECO:0000313" key="5">
    <source>
        <dbReference type="EMBL" id="OEL34126.1"/>
    </source>
</evidence>
<dbReference type="Gene3D" id="3.20.20.80">
    <property type="entry name" value="Glycosidases"/>
    <property type="match status" value="1"/>
</dbReference>
<dbReference type="Pfam" id="PF00332">
    <property type="entry name" value="Glyco_hydro_17"/>
    <property type="match status" value="1"/>
</dbReference>
<comment type="similarity">
    <text evidence="1 4">Belongs to the glycosyl hydrolase 17 family.</text>
</comment>
<keyword evidence="2" id="KW-0378">Hydrolase</keyword>
<name>A0A1E5W9M3_9POAL</name>
<reference evidence="5 6" key="1">
    <citation type="submission" date="2016-09" db="EMBL/GenBank/DDBJ databases">
        <title>The draft genome of Dichanthelium oligosanthes: A C3 panicoid grass species.</title>
        <authorList>
            <person name="Studer A.J."/>
            <person name="Schnable J.C."/>
            <person name="Brutnell T.P."/>
        </authorList>
    </citation>
    <scope>NUCLEOTIDE SEQUENCE [LARGE SCALE GENOMIC DNA]</scope>
    <source>
        <strain evidence="6">cv. Kellogg 1175</strain>
        <tissue evidence="5">Leaf</tissue>
    </source>
</reference>
<evidence type="ECO:0000256" key="4">
    <source>
        <dbReference type="RuleBase" id="RU004335"/>
    </source>
</evidence>
<dbReference type="EMBL" id="LWDX02016355">
    <property type="protein sequence ID" value="OEL34126.1"/>
    <property type="molecule type" value="Genomic_DNA"/>
</dbReference>
<accession>A0A1E5W9M3</accession>
<gene>
    <name evidence="5" type="ORF">BAE44_0004855</name>
</gene>
<comment type="caution">
    <text evidence="5">The sequence shown here is derived from an EMBL/GenBank/DDBJ whole genome shotgun (WGS) entry which is preliminary data.</text>
</comment>
<dbReference type="InterPro" id="IPR044965">
    <property type="entry name" value="Glyco_hydro_17_plant"/>
</dbReference>
<dbReference type="OrthoDB" id="941679at2759"/>
<evidence type="ECO:0000256" key="2">
    <source>
        <dbReference type="ARBA" id="ARBA00022801"/>
    </source>
</evidence>
<evidence type="ECO:0000313" key="6">
    <source>
        <dbReference type="Proteomes" id="UP000095767"/>
    </source>
</evidence>
<evidence type="ECO:0000256" key="3">
    <source>
        <dbReference type="ARBA" id="ARBA00023295"/>
    </source>
</evidence>
<dbReference type="SUPFAM" id="SSF51445">
    <property type="entry name" value="(Trans)glycosidases"/>
    <property type="match status" value="1"/>
</dbReference>
<dbReference type="InterPro" id="IPR000490">
    <property type="entry name" value="Glyco_hydro_17"/>
</dbReference>
<dbReference type="AlphaFoldDB" id="A0A1E5W9M3"/>
<keyword evidence="6" id="KW-1185">Reference proteome</keyword>
<dbReference type="GO" id="GO:0005975">
    <property type="term" value="P:carbohydrate metabolic process"/>
    <property type="evidence" value="ECO:0007669"/>
    <property type="project" value="InterPro"/>
</dbReference>